<evidence type="ECO:0000313" key="2">
    <source>
        <dbReference type="EMBL" id="RJT36410.1"/>
    </source>
</evidence>
<keyword evidence="1" id="KW-0732">Signal</keyword>
<accession>A0A3A5KT89</accession>
<organism evidence="2 3">
    <name type="scientific">Mesorhizobium waimense</name>
    <dbReference type="NCBI Taxonomy" id="1300307"/>
    <lineage>
        <taxon>Bacteria</taxon>
        <taxon>Pseudomonadati</taxon>
        <taxon>Pseudomonadota</taxon>
        <taxon>Alphaproteobacteria</taxon>
        <taxon>Hyphomicrobiales</taxon>
        <taxon>Phyllobacteriaceae</taxon>
        <taxon>Mesorhizobium</taxon>
    </lineage>
</organism>
<comment type="caution">
    <text evidence="2">The sequence shown here is derived from an EMBL/GenBank/DDBJ whole genome shotgun (WGS) entry which is preliminary data.</text>
</comment>
<dbReference type="Proteomes" id="UP000272706">
    <property type="component" value="Unassembled WGS sequence"/>
</dbReference>
<feature type="chain" id="PRO_5017191206" evidence="1">
    <location>
        <begin position="19"/>
        <end position="200"/>
    </location>
</feature>
<protein>
    <submittedName>
        <fullName evidence="2">DUF922 domain-containing protein</fullName>
    </submittedName>
</protein>
<name>A0A3A5KT89_9HYPH</name>
<feature type="signal peptide" evidence="1">
    <location>
        <begin position="1"/>
        <end position="18"/>
    </location>
</feature>
<dbReference type="PIRSF" id="PIRSF010521">
    <property type="entry name" value="DUF922_bac"/>
    <property type="match status" value="1"/>
</dbReference>
<dbReference type="InterPro" id="IPR010321">
    <property type="entry name" value="DUF922"/>
</dbReference>
<gene>
    <name evidence="2" type="ORF">D3227_20195</name>
</gene>
<dbReference type="EMBL" id="QZWZ01000015">
    <property type="protein sequence ID" value="RJT36410.1"/>
    <property type="molecule type" value="Genomic_DNA"/>
</dbReference>
<reference evidence="2 3" key="1">
    <citation type="submission" date="2018-09" db="EMBL/GenBank/DDBJ databases">
        <title>Mesorhizobium carmichaelinearum sp. nov. isolated from Carmichaelinea spp. root nodules in New Zealand.</title>
        <authorList>
            <person name="De Meyer S.E."/>
        </authorList>
    </citation>
    <scope>NUCLEOTIDE SEQUENCE [LARGE SCALE GENOMIC DNA]</scope>
    <source>
        <strain evidence="2 3">ICMP19557</strain>
    </source>
</reference>
<dbReference type="OrthoDB" id="7906163at2"/>
<dbReference type="AlphaFoldDB" id="A0A3A5KT89"/>
<proteinExistence type="predicted"/>
<evidence type="ECO:0000256" key="1">
    <source>
        <dbReference type="SAM" id="SignalP"/>
    </source>
</evidence>
<keyword evidence="3" id="KW-1185">Reference proteome</keyword>
<dbReference type="Pfam" id="PF06037">
    <property type="entry name" value="DUF922"/>
    <property type="match status" value="1"/>
</dbReference>
<dbReference type="RefSeq" id="WP_120016055.1">
    <property type="nucleotide sequence ID" value="NZ_QZWZ01000015.1"/>
</dbReference>
<sequence length="200" mass="21662">MKPAILLATLLPSVSALAPDWKPVEKVETYAITGQTAPELYGSIGERGPLIGKDVVGNKVRVIAHTNFKLTWTRDYRPEGGACVLKTARPKLIITYTLPKPAGPLPAAESKGWEVFIAGLAAHERVHGAQIVDMVRKIEAVSVGLTVADDPGCKKIRTELTNRLSELSQAQRQASRDFDRVEFGPGGNLQRLVLAFVNGK</sequence>
<evidence type="ECO:0000313" key="3">
    <source>
        <dbReference type="Proteomes" id="UP000272706"/>
    </source>
</evidence>